<feature type="transmembrane region" description="Helical" evidence="1">
    <location>
        <begin position="5"/>
        <end position="25"/>
    </location>
</feature>
<proteinExistence type="predicted"/>
<dbReference type="RefSeq" id="WP_061482268.1">
    <property type="nucleotide sequence ID" value="NZ_ANBO01000002.1"/>
</dbReference>
<keyword evidence="1" id="KW-1133">Transmembrane helix</keyword>
<dbReference type="EMBL" id="ANBP01000055">
    <property type="protein sequence ID" value="KAB7751511.1"/>
    <property type="molecule type" value="Genomic_DNA"/>
</dbReference>
<accession>A0A5N5UPJ7</accession>
<keyword evidence="3" id="KW-1185">Reference proteome</keyword>
<keyword evidence="1" id="KW-0472">Membrane</keyword>
<evidence type="ECO:0000256" key="1">
    <source>
        <dbReference type="SAM" id="Phobius"/>
    </source>
</evidence>
<organism evidence="2 3">
    <name type="scientific">Mycolicibacterium phlei DSM 43239 = CCUG 21000</name>
    <dbReference type="NCBI Taxonomy" id="1226750"/>
    <lineage>
        <taxon>Bacteria</taxon>
        <taxon>Bacillati</taxon>
        <taxon>Actinomycetota</taxon>
        <taxon>Actinomycetes</taxon>
        <taxon>Mycobacteriales</taxon>
        <taxon>Mycobacteriaceae</taxon>
        <taxon>Mycolicibacterium</taxon>
    </lineage>
</organism>
<name>A0A5N5UPJ7_MYCPH</name>
<gene>
    <name evidence="2" type="ORF">MPHL21000_24890</name>
</gene>
<sequence length="79" mass="8577">MGDHLLTLVAYVFIAVLVGVSFWRAQRGTIAPLPHAVVSVVFGALWPMSVPYQALVRVLARAAARRRSVGAAEEPVTHR</sequence>
<keyword evidence="1" id="KW-0812">Transmembrane</keyword>
<evidence type="ECO:0000313" key="2">
    <source>
        <dbReference type="EMBL" id="KAB7751511.1"/>
    </source>
</evidence>
<dbReference type="Proteomes" id="UP000325690">
    <property type="component" value="Unassembled WGS sequence"/>
</dbReference>
<protein>
    <submittedName>
        <fullName evidence="2">Uncharacterized protein</fullName>
    </submittedName>
</protein>
<comment type="caution">
    <text evidence="2">The sequence shown here is derived from an EMBL/GenBank/DDBJ whole genome shotgun (WGS) entry which is preliminary data.</text>
</comment>
<feature type="transmembrane region" description="Helical" evidence="1">
    <location>
        <begin position="37"/>
        <end position="60"/>
    </location>
</feature>
<dbReference type="AlphaFoldDB" id="A0A5N5UPJ7"/>
<evidence type="ECO:0000313" key="3">
    <source>
        <dbReference type="Proteomes" id="UP000325690"/>
    </source>
</evidence>
<dbReference type="GeneID" id="74302233"/>
<reference evidence="2 3" key="1">
    <citation type="submission" date="2012-10" db="EMBL/GenBank/DDBJ databases">
        <title>The draft sequence of the Mycobacterium pheli genome.</title>
        <authorList>
            <person name="Pettersson B.M.F."/>
            <person name="Das S."/>
            <person name="Dasgupta S."/>
            <person name="Bhattacharya A."/>
            <person name="Kirsebom L.A."/>
        </authorList>
    </citation>
    <scope>NUCLEOTIDE SEQUENCE [LARGE SCALE GENOMIC DNA]</scope>
    <source>
        <strain evidence="2 3">CCUG 21000</strain>
    </source>
</reference>